<accession>D3QYZ2</accession>
<proteinExistence type="predicted"/>
<reference evidence="2" key="1">
    <citation type="submission" date="2009-12" db="EMBL/GenBank/DDBJ databases">
        <title>Sequence of Clostridiales genomosp. BVAB3 str. UPII9-5.</title>
        <authorList>
            <person name="Madupu R."/>
            <person name="Durkin A.S."/>
            <person name="Torralba M."/>
            <person name="Methe B."/>
            <person name="Sutton G.G."/>
            <person name="Strausberg R.L."/>
            <person name="Nelson K.E."/>
        </authorList>
    </citation>
    <scope>NUCLEOTIDE SEQUENCE [LARGE SCALE GENOMIC DNA]</scope>
    <source>
        <strain evidence="2">UPII9-5</strain>
    </source>
</reference>
<dbReference type="AlphaFoldDB" id="D3QYZ2"/>
<evidence type="ECO:0000313" key="1">
    <source>
        <dbReference type="EMBL" id="ADC90984.1"/>
    </source>
</evidence>
<dbReference type="KEGG" id="clo:HMPREF0868_1422"/>
<name>D3QYZ2_MAGIU</name>
<keyword evidence="2" id="KW-1185">Reference proteome</keyword>
<dbReference type="Proteomes" id="UP000008234">
    <property type="component" value="Chromosome"/>
</dbReference>
<gene>
    <name evidence="1" type="ordered locus">HMPREF0868_1422</name>
</gene>
<dbReference type="EMBL" id="CP001850">
    <property type="protein sequence ID" value="ADC90984.1"/>
    <property type="molecule type" value="Genomic_DNA"/>
</dbReference>
<dbReference type="HOGENOM" id="CLU_3235711_0_0_9"/>
<protein>
    <submittedName>
        <fullName evidence="1">Uncharacterized protein</fullName>
    </submittedName>
</protein>
<organism evidence="1 2">
    <name type="scientific">Mageeibacillus indolicus (strain UPII9-5)</name>
    <name type="common">Clostridiales genomosp. BVAB3 (strain UPII9-5)</name>
    <dbReference type="NCBI Taxonomy" id="699246"/>
    <lineage>
        <taxon>Bacteria</taxon>
        <taxon>Bacillati</taxon>
        <taxon>Bacillota</taxon>
        <taxon>Clostridia</taxon>
        <taxon>Eubacteriales</taxon>
        <taxon>Oscillospiraceae</taxon>
        <taxon>Mageeibacillus</taxon>
    </lineage>
</organism>
<sequence length="43" mass="4904">MKGVLSTFWKVQLLPKSTAMQNLTLCIAHKKCVRFYACCTKVL</sequence>
<evidence type="ECO:0000313" key="2">
    <source>
        <dbReference type="Proteomes" id="UP000008234"/>
    </source>
</evidence>